<evidence type="ECO:0000256" key="6">
    <source>
        <dbReference type="ARBA" id="ARBA00023136"/>
    </source>
</evidence>
<evidence type="ECO:0000256" key="7">
    <source>
        <dbReference type="SAM" id="Phobius"/>
    </source>
</evidence>
<dbReference type="EMBL" id="REGN01002158">
    <property type="protein sequence ID" value="RNA29833.1"/>
    <property type="molecule type" value="Genomic_DNA"/>
</dbReference>
<dbReference type="PANTHER" id="PTHR12316:SF17">
    <property type="entry name" value="NINJURIN C, ISOFORM D"/>
    <property type="match status" value="1"/>
</dbReference>
<evidence type="ECO:0000313" key="8">
    <source>
        <dbReference type="EMBL" id="RNA29833.1"/>
    </source>
</evidence>
<comment type="similarity">
    <text evidence="2">Belongs to the ninjurin family.</text>
</comment>
<reference evidence="8 9" key="1">
    <citation type="journal article" date="2018" name="Sci. Rep.">
        <title>Genomic signatures of local adaptation to the degree of environmental predictability in rotifers.</title>
        <authorList>
            <person name="Franch-Gras L."/>
            <person name="Hahn C."/>
            <person name="Garcia-Roger E.M."/>
            <person name="Carmona M.J."/>
            <person name="Serra M."/>
            <person name="Gomez A."/>
        </authorList>
    </citation>
    <scope>NUCLEOTIDE SEQUENCE [LARGE SCALE GENOMIC DNA]</scope>
    <source>
        <strain evidence="8">HYR1</strain>
    </source>
</reference>
<sequence length="206" mass="23376">MSKESSSNAPVSSNLGQNDSNVVTSKCNYCKNMTVKLESQRNVDVEKGVFKKDEKRFLKGIFKTPDALIPQDRKKSPIGTVDANVFTIKKSLATILCLIIIIMSNSIQIKHVFKHGKTQFYQFYSVQITLGTTSIFLSSLIGLLLLYSAKLNFNDEYKQRKLDFLNNLSMILLFIILIKINQYQLVSQLKNKNSEILPAIYHLSKS</sequence>
<organism evidence="8 9">
    <name type="scientific">Brachionus plicatilis</name>
    <name type="common">Marine rotifer</name>
    <name type="synonym">Brachionus muelleri</name>
    <dbReference type="NCBI Taxonomy" id="10195"/>
    <lineage>
        <taxon>Eukaryota</taxon>
        <taxon>Metazoa</taxon>
        <taxon>Spiralia</taxon>
        <taxon>Gnathifera</taxon>
        <taxon>Rotifera</taxon>
        <taxon>Eurotatoria</taxon>
        <taxon>Monogononta</taxon>
        <taxon>Pseudotrocha</taxon>
        <taxon>Ploima</taxon>
        <taxon>Brachionidae</taxon>
        <taxon>Brachionus</taxon>
    </lineage>
</organism>
<feature type="transmembrane region" description="Helical" evidence="7">
    <location>
        <begin position="168"/>
        <end position="185"/>
    </location>
</feature>
<dbReference type="OrthoDB" id="6114058at2759"/>
<comment type="caution">
    <text evidence="8">The sequence shown here is derived from an EMBL/GenBank/DDBJ whole genome shotgun (WGS) entry which is preliminary data.</text>
</comment>
<evidence type="ECO:0000256" key="1">
    <source>
        <dbReference type="ARBA" id="ARBA00004141"/>
    </source>
</evidence>
<keyword evidence="5 7" id="KW-1133">Transmembrane helix</keyword>
<dbReference type="GO" id="GO:0007155">
    <property type="term" value="P:cell adhesion"/>
    <property type="evidence" value="ECO:0007669"/>
    <property type="project" value="UniProtKB-KW"/>
</dbReference>
<evidence type="ECO:0000256" key="3">
    <source>
        <dbReference type="ARBA" id="ARBA00022692"/>
    </source>
</evidence>
<dbReference type="GO" id="GO:0016020">
    <property type="term" value="C:membrane"/>
    <property type="evidence" value="ECO:0007669"/>
    <property type="project" value="UniProtKB-SubCell"/>
</dbReference>
<protein>
    <submittedName>
        <fullName evidence="8">Ninjurin-2</fullName>
    </submittedName>
</protein>
<name>A0A3M7S1Z3_BRAPC</name>
<dbReference type="AlphaFoldDB" id="A0A3M7S1Z3"/>
<dbReference type="PANTHER" id="PTHR12316">
    <property type="entry name" value="NINJURIN-RELATED"/>
    <property type="match status" value="1"/>
</dbReference>
<accession>A0A3M7S1Z3</accession>
<feature type="transmembrane region" description="Helical" evidence="7">
    <location>
        <begin position="92"/>
        <end position="109"/>
    </location>
</feature>
<evidence type="ECO:0000256" key="2">
    <source>
        <dbReference type="ARBA" id="ARBA00008141"/>
    </source>
</evidence>
<evidence type="ECO:0000313" key="9">
    <source>
        <dbReference type="Proteomes" id="UP000276133"/>
    </source>
</evidence>
<keyword evidence="4" id="KW-0130">Cell adhesion</keyword>
<dbReference type="Proteomes" id="UP000276133">
    <property type="component" value="Unassembled WGS sequence"/>
</dbReference>
<dbReference type="InterPro" id="IPR007007">
    <property type="entry name" value="Ninjurin"/>
</dbReference>
<keyword evidence="3 7" id="KW-0812">Transmembrane</keyword>
<evidence type="ECO:0000256" key="4">
    <source>
        <dbReference type="ARBA" id="ARBA00022889"/>
    </source>
</evidence>
<feature type="transmembrane region" description="Helical" evidence="7">
    <location>
        <begin position="121"/>
        <end position="147"/>
    </location>
</feature>
<evidence type="ECO:0000256" key="5">
    <source>
        <dbReference type="ARBA" id="ARBA00022989"/>
    </source>
</evidence>
<dbReference type="Pfam" id="PF04923">
    <property type="entry name" value="Ninjurin"/>
    <property type="match status" value="1"/>
</dbReference>
<dbReference type="GO" id="GO:0042246">
    <property type="term" value="P:tissue regeneration"/>
    <property type="evidence" value="ECO:0007669"/>
    <property type="project" value="InterPro"/>
</dbReference>
<comment type="subcellular location">
    <subcellularLocation>
        <location evidence="1">Membrane</location>
        <topology evidence="1">Multi-pass membrane protein</topology>
    </subcellularLocation>
</comment>
<keyword evidence="6 7" id="KW-0472">Membrane</keyword>
<keyword evidence="9" id="KW-1185">Reference proteome</keyword>
<proteinExistence type="inferred from homology"/>
<gene>
    <name evidence="8" type="ORF">BpHYR1_051395</name>
</gene>